<accession>A0A1Y1QQ52</accession>
<evidence type="ECO:0000256" key="5">
    <source>
        <dbReference type="PIRSR" id="PIRSR606118-50"/>
    </source>
</evidence>
<reference evidence="8 9" key="1">
    <citation type="submission" date="2017-01" db="EMBL/GenBank/DDBJ databases">
        <title>Novel large sulfur bacteria in the metagenomes of groundwater-fed chemosynthetic microbial mats in the Lake Huron basin.</title>
        <authorList>
            <person name="Sharrar A.M."/>
            <person name="Flood B.E."/>
            <person name="Bailey J.V."/>
            <person name="Jones D.S."/>
            <person name="Biddanda B."/>
            <person name="Ruberg S.A."/>
            <person name="Marcus D.N."/>
            <person name="Dick G.J."/>
        </authorList>
    </citation>
    <scope>NUCLEOTIDE SEQUENCE [LARGE SCALE GENOMIC DNA]</scope>
    <source>
        <strain evidence="8">A8</strain>
    </source>
</reference>
<dbReference type="InterPro" id="IPR009057">
    <property type="entry name" value="Homeodomain-like_sf"/>
</dbReference>
<evidence type="ECO:0000256" key="6">
    <source>
        <dbReference type="PROSITE-ProRule" id="PRU10137"/>
    </source>
</evidence>
<dbReference type="GO" id="GO:0003677">
    <property type="term" value="F:DNA binding"/>
    <property type="evidence" value="ECO:0007669"/>
    <property type="project" value="UniProtKB-KW"/>
</dbReference>
<dbReference type="Pfam" id="PF13384">
    <property type="entry name" value="HTH_23"/>
    <property type="match status" value="1"/>
</dbReference>
<comment type="caution">
    <text evidence="8">The sequence shown here is derived from an EMBL/GenBank/DDBJ whole genome shotgun (WGS) entry which is preliminary data.</text>
</comment>
<dbReference type="GO" id="GO:0015074">
    <property type="term" value="P:DNA integration"/>
    <property type="evidence" value="ECO:0007669"/>
    <property type="project" value="UniProtKB-KW"/>
</dbReference>
<dbReference type="SUPFAM" id="SSF46689">
    <property type="entry name" value="Homeodomain-like"/>
    <property type="match status" value="1"/>
</dbReference>
<feature type="domain" description="Resolvase/invertase-type recombinase catalytic" evidence="7">
    <location>
        <begin position="2"/>
        <end position="144"/>
    </location>
</feature>
<organism evidence="8 9">
    <name type="scientific">Thiothrix lacustris</name>
    <dbReference type="NCBI Taxonomy" id="525917"/>
    <lineage>
        <taxon>Bacteria</taxon>
        <taxon>Pseudomonadati</taxon>
        <taxon>Pseudomonadota</taxon>
        <taxon>Gammaproteobacteria</taxon>
        <taxon>Thiotrichales</taxon>
        <taxon>Thiotrichaceae</taxon>
        <taxon>Thiothrix</taxon>
    </lineage>
</organism>
<keyword evidence="2" id="KW-0229">DNA integration</keyword>
<sequence>MANYAYLRVSTDQQDVDNQRHGILEYANRNSITNIQFVEDTVSGKVKWRERRIGDLLLKTMQPGDTAVFAEISRMARSTLQVLEMLEHASTHKMQIHVVKQNMRFDDSLNAKIMATVFGMAAEIEREFISLRTKEALAKRKADGVILGRPKGRVETVRLDAHAEEIRRYLAKGISKRAIAKLLDCSKSTLYNWFEREGLNKKKPKTTKTTPPEATP</sequence>
<dbReference type="SUPFAM" id="SSF53041">
    <property type="entry name" value="Resolvase-like"/>
    <property type="match status" value="1"/>
</dbReference>
<dbReference type="CDD" id="cd03768">
    <property type="entry name" value="SR_ResInv"/>
    <property type="match status" value="1"/>
</dbReference>
<dbReference type="PANTHER" id="PTHR30461">
    <property type="entry name" value="DNA-INVERTASE FROM LAMBDOID PROPHAGE"/>
    <property type="match status" value="1"/>
</dbReference>
<keyword evidence="3" id="KW-0238">DNA-binding</keyword>
<evidence type="ECO:0000256" key="4">
    <source>
        <dbReference type="ARBA" id="ARBA00023172"/>
    </source>
</evidence>
<proteinExistence type="inferred from homology"/>
<dbReference type="GO" id="GO:0000150">
    <property type="term" value="F:DNA strand exchange activity"/>
    <property type="evidence" value="ECO:0007669"/>
    <property type="project" value="InterPro"/>
</dbReference>
<dbReference type="InterPro" id="IPR050639">
    <property type="entry name" value="SSR_resolvase"/>
</dbReference>
<evidence type="ECO:0000259" key="7">
    <source>
        <dbReference type="PROSITE" id="PS51736"/>
    </source>
</evidence>
<dbReference type="PROSITE" id="PS51736">
    <property type="entry name" value="RECOMBINASES_3"/>
    <property type="match status" value="1"/>
</dbReference>
<dbReference type="Gene3D" id="3.40.50.1390">
    <property type="entry name" value="Resolvase, N-terminal catalytic domain"/>
    <property type="match status" value="1"/>
</dbReference>
<gene>
    <name evidence="8" type="ORF">BWK73_18760</name>
</gene>
<evidence type="ECO:0000313" key="8">
    <source>
        <dbReference type="EMBL" id="OQX11027.1"/>
    </source>
</evidence>
<dbReference type="EMBL" id="MTEJ01000098">
    <property type="protein sequence ID" value="OQX11027.1"/>
    <property type="molecule type" value="Genomic_DNA"/>
</dbReference>
<evidence type="ECO:0000313" key="9">
    <source>
        <dbReference type="Proteomes" id="UP000192491"/>
    </source>
</evidence>
<feature type="active site" description="O-(5'-phospho-DNA)-serine intermediate" evidence="5 6">
    <location>
        <position position="10"/>
    </location>
</feature>
<dbReference type="InterPro" id="IPR036162">
    <property type="entry name" value="Resolvase-like_N_sf"/>
</dbReference>
<dbReference type="InterPro" id="IPR006119">
    <property type="entry name" value="Resolv_N"/>
</dbReference>
<dbReference type="PROSITE" id="PS00397">
    <property type="entry name" value="RECOMBINASES_1"/>
    <property type="match status" value="1"/>
</dbReference>
<dbReference type="PANTHER" id="PTHR30461:SF19">
    <property type="entry name" value="SITE-SPECIFIC RECOMBINASE RESOLVASE FAMILY"/>
    <property type="match status" value="1"/>
</dbReference>
<evidence type="ECO:0000256" key="3">
    <source>
        <dbReference type="ARBA" id="ARBA00023125"/>
    </source>
</evidence>
<dbReference type="SMART" id="SM00857">
    <property type="entry name" value="Resolvase"/>
    <property type="match status" value="1"/>
</dbReference>
<dbReference type="Gene3D" id="1.10.10.60">
    <property type="entry name" value="Homeodomain-like"/>
    <property type="match status" value="1"/>
</dbReference>
<protein>
    <submittedName>
        <fullName evidence="8">Resolvase</fullName>
    </submittedName>
</protein>
<keyword evidence="4" id="KW-0233">DNA recombination</keyword>
<dbReference type="Pfam" id="PF00239">
    <property type="entry name" value="Resolvase"/>
    <property type="match status" value="1"/>
</dbReference>
<comment type="similarity">
    <text evidence="1">Belongs to the site-specific recombinase resolvase family.</text>
</comment>
<name>A0A1Y1QQ52_9GAMM</name>
<evidence type="ECO:0000256" key="2">
    <source>
        <dbReference type="ARBA" id="ARBA00022908"/>
    </source>
</evidence>
<dbReference type="InterPro" id="IPR006118">
    <property type="entry name" value="Recombinase_CS"/>
</dbReference>
<dbReference type="AlphaFoldDB" id="A0A1Y1QQ52"/>
<dbReference type="Proteomes" id="UP000192491">
    <property type="component" value="Unassembled WGS sequence"/>
</dbReference>
<evidence type="ECO:0000256" key="1">
    <source>
        <dbReference type="ARBA" id="ARBA00009913"/>
    </source>
</evidence>